<dbReference type="AlphaFoldDB" id="A0A4Y8MSD6"/>
<dbReference type="Proteomes" id="UP000297385">
    <property type="component" value="Unassembled WGS sequence"/>
</dbReference>
<sequence>MAKLVTLDDLTGAVNPADRIPRHAEYLGPLGCTYPFSLGDVHFTPQYMRVKSMIRAAVSLIAPSGCTKFLTSAHT</sequence>
<protein>
    <submittedName>
        <fullName evidence="1">Uncharacterized protein</fullName>
    </submittedName>
</protein>
<name>A0A4Y8MSD6_9BURK</name>
<organism evidence="1 2">
    <name type="scientific">Paraburkholderia dipogonis</name>
    <dbReference type="NCBI Taxonomy" id="1211383"/>
    <lineage>
        <taxon>Bacteria</taxon>
        <taxon>Pseudomonadati</taxon>
        <taxon>Pseudomonadota</taxon>
        <taxon>Betaproteobacteria</taxon>
        <taxon>Burkholderiales</taxon>
        <taxon>Burkholderiaceae</taxon>
        <taxon>Paraburkholderia</taxon>
    </lineage>
</organism>
<accession>A0A4Y8MSD6</accession>
<reference evidence="1 2" key="1">
    <citation type="submission" date="2019-03" db="EMBL/GenBank/DDBJ databases">
        <title>Complete Genome Sequence of Paraburkholderia dipogonis ICMP 19430T, a Nitrogen-fixing Symbiont of the South African Invasive Legume Dipogon lignosus in New Zealand.</title>
        <authorList>
            <person name="De Meyer S.E."/>
        </authorList>
    </citation>
    <scope>NUCLEOTIDE SEQUENCE [LARGE SCALE GENOMIC DNA]</scope>
    <source>
        <strain evidence="1 2">ICMP 19430</strain>
    </source>
</reference>
<gene>
    <name evidence="1" type="ORF">E2553_26960</name>
</gene>
<comment type="caution">
    <text evidence="1">The sequence shown here is derived from an EMBL/GenBank/DDBJ whole genome shotgun (WGS) entry which is preliminary data.</text>
</comment>
<proteinExistence type="predicted"/>
<evidence type="ECO:0000313" key="1">
    <source>
        <dbReference type="EMBL" id="TFE40407.1"/>
    </source>
</evidence>
<dbReference type="EMBL" id="SNVI01000002">
    <property type="protein sequence ID" value="TFE40407.1"/>
    <property type="molecule type" value="Genomic_DNA"/>
</dbReference>
<evidence type="ECO:0000313" key="2">
    <source>
        <dbReference type="Proteomes" id="UP000297385"/>
    </source>
</evidence>